<gene>
    <name evidence="8" type="ORF">AVDCRST_MAG43-975</name>
</gene>
<feature type="transmembrane region" description="Helical" evidence="7">
    <location>
        <begin position="218"/>
        <end position="241"/>
    </location>
</feature>
<name>A0A6J4UHT4_9BACT</name>
<keyword evidence="2" id="KW-1003">Cell membrane</keyword>
<evidence type="ECO:0000313" key="8">
    <source>
        <dbReference type="EMBL" id="CAA9549936.1"/>
    </source>
</evidence>
<dbReference type="AlphaFoldDB" id="A0A6J4UHT4"/>
<feature type="transmembrane region" description="Helical" evidence="7">
    <location>
        <begin position="137"/>
        <end position="164"/>
    </location>
</feature>
<keyword evidence="4 7" id="KW-1133">Transmembrane helix</keyword>
<evidence type="ECO:0000256" key="6">
    <source>
        <dbReference type="SAM" id="MobiDB-lite"/>
    </source>
</evidence>
<evidence type="ECO:0000256" key="2">
    <source>
        <dbReference type="ARBA" id="ARBA00022475"/>
    </source>
</evidence>
<dbReference type="PIRSF" id="PIRSF035875">
    <property type="entry name" value="RNase_BN"/>
    <property type="match status" value="1"/>
</dbReference>
<reference evidence="8" key="1">
    <citation type="submission" date="2020-02" db="EMBL/GenBank/DDBJ databases">
        <authorList>
            <person name="Meier V. D."/>
        </authorList>
    </citation>
    <scope>NUCLEOTIDE SEQUENCE</scope>
    <source>
        <strain evidence="8">AVDCRST_MAG43</strain>
    </source>
</reference>
<dbReference type="InterPro" id="IPR017039">
    <property type="entry name" value="Virul_fac_BrkB"/>
</dbReference>
<feature type="transmembrane region" description="Helical" evidence="7">
    <location>
        <begin position="34"/>
        <end position="57"/>
    </location>
</feature>
<organism evidence="8">
    <name type="scientific">uncultured Thermomicrobiales bacterium</name>
    <dbReference type="NCBI Taxonomy" id="1645740"/>
    <lineage>
        <taxon>Bacteria</taxon>
        <taxon>Pseudomonadati</taxon>
        <taxon>Thermomicrobiota</taxon>
        <taxon>Thermomicrobia</taxon>
        <taxon>Thermomicrobiales</taxon>
        <taxon>environmental samples</taxon>
    </lineage>
</organism>
<dbReference type="PANTHER" id="PTHR30213">
    <property type="entry name" value="INNER MEMBRANE PROTEIN YHJD"/>
    <property type="match status" value="1"/>
</dbReference>
<sequence length="311" mass="33604">MASVVGRTKDWKKVARHIYQDVRHKDLMGHAQQIAYNVLFSIGPLLIFITAFCGFVVQQVNADASNPVQPVINWLRNNLPSSAAEFLDEPVRQALNTSPGFLISFGGLLALWGAKGAVGAVMNGLNTAYGIKETRSWAVRTGTAIGLTVGLAIALVVASGVFFLGTDLGQTVADAIGVGAAFATASTWLRWPLVACLVVAIIVLLHRYAPDFSAPLRWYLPGAAVTLILTLAATVGLRFYFQLSTGFEAYGVFGAVLAFIFFLYIISLVILVGGVVNAAIQQELPRARQDIERASHGPEQRRENQADRRFT</sequence>
<feature type="transmembrane region" description="Helical" evidence="7">
    <location>
        <begin position="253"/>
        <end position="280"/>
    </location>
</feature>
<evidence type="ECO:0000256" key="3">
    <source>
        <dbReference type="ARBA" id="ARBA00022692"/>
    </source>
</evidence>
<dbReference type="PANTHER" id="PTHR30213:SF0">
    <property type="entry name" value="UPF0761 MEMBRANE PROTEIN YIHY"/>
    <property type="match status" value="1"/>
</dbReference>
<evidence type="ECO:0000256" key="5">
    <source>
        <dbReference type="ARBA" id="ARBA00023136"/>
    </source>
</evidence>
<dbReference type="Pfam" id="PF03631">
    <property type="entry name" value="Virul_fac_BrkB"/>
    <property type="match status" value="1"/>
</dbReference>
<evidence type="ECO:0000256" key="7">
    <source>
        <dbReference type="SAM" id="Phobius"/>
    </source>
</evidence>
<proteinExistence type="predicted"/>
<evidence type="ECO:0000256" key="4">
    <source>
        <dbReference type="ARBA" id="ARBA00022989"/>
    </source>
</evidence>
<feature type="region of interest" description="Disordered" evidence="6">
    <location>
        <begin position="291"/>
        <end position="311"/>
    </location>
</feature>
<evidence type="ECO:0000256" key="1">
    <source>
        <dbReference type="ARBA" id="ARBA00004651"/>
    </source>
</evidence>
<keyword evidence="3 7" id="KW-0812">Transmembrane</keyword>
<dbReference type="EMBL" id="CADCWI010000049">
    <property type="protein sequence ID" value="CAA9549936.1"/>
    <property type="molecule type" value="Genomic_DNA"/>
</dbReference>
<feature type="transmembrane region" description="Helical" evidence="7">
    <location>
        <begin position="188"/>
        <end position="206"/>
    </location>
</feature>
<dbReference type="GO" id="GO:0005886">
    <property type="term" value="C:plasma membrane"/>
    <property type="evidence" value="ECO:0007669"/>
    <property type="project" value="UniProtKB-SubCell"/>
</dbReference>
<accession>A0A6J4UHT4</accession>
<feature type="transmembrane region" description="Helical" evidence="7">
    <location>
        <begin position="101"/>
        <end position="125"/>
    </location>
</feature>
<keyword evidence="5 7" id="KW-0472">Membrane</keyword>
<comment type="subcellular location">
    <subcellularLocation>
        <location evidence="1">Cell membrane</location>
        <topology evidence="1">Multi-pass membrane protein</topology>
    </subcellularLocation>
</comment>
<protein>
    <submittedName>
        <fullName evidence="8">Uncharacterized protein</fullName>
    </submittedName>
</protein>